<organism evidence="1 2">
    <name type="scientific">Trichonephila clavata</name>
    <name type="common">Joro spider</name>
    <name type="synonym">Nephila clavata</name>
    <dbReference type="NCBI Taxonomy" id="2740835"/>
    <lineage>
        <taxon>Eukaryota</taxon>
        <taxon>Metazoa</taxon>
        <taxon>Ecdysozoa</taxon>
        <taxon>Arthropoda</taxon>
        <taxon>Chelicerata</taxon>
        <taxon>Arachnida</taxon>
        <taxon>Araneae</taxon>
        <taxon>Araneomorphae</taxon>
        <taxon>Entelegynae</taxon>
        <taxon>Araneoidea</taxon>
        <taxon>Nephilidae</taxon>
        <taxon>Trichonephila</taxon>
    </lineage>
</organism>
<evidence type="ECO:0000313" key="2">
    <source>
        <dbReference type="Proteomes" id="UP000887116"/>
    </source>
</evidence>
<evidence type="ECO:0000313" key="1">
    <source>
        <dbReference type="EMBL" id="GFQ74107.1"/>
    </source>
</evidence>
<gene>
    <name evidence="1" type="ORF">TNCT_133041</name>
</gene>
<dbReference type="Proteomes" id="UP000887116">
    <property type="component" value="Unassembled WGS sequence"/>
</dbReference>
<protein>
    <submittedName>
        <fullName evidence="1">Uncharacterized protein</fullName>
    </submittedName>
</protein>
<dbReference type="OrthoDB" id="6433790at2759"/>
<name>A0A8X6F9K8_TRICU</name>
<dbReference type="Gene3D" id="3.30.420.10">
    <property type="entry name" value="Ribonuclease H-like superfamily/Ribonuclease H"/>
    <property type="match status" value="1"/>
</dbReference>
<dbReference type="EMBL" id="BMAO01021386">
    <property type="protein sequence ID" value="GFQ74107.1"/>
    <property type="molecule type" value="Genomic_DNA"/>
</dbReference>
<dbReference type="GO" id="GO:0003676">
    <property type="term" value="F:nucleic acid binding"/>
    <property type="evidence" value="ECO:0007669"/>
    <property type="project" value="InterPro"/>
</dbReference>
<proteinExistence type="predicted"/>
<comment type="caution">
    <text evidence="1">The sequence shown here is derived from an EMBL/GenBank/DDBJ whole genome shotgun (WGS) entry which is preliminary data.</text>
</comment>
<reference evidence="1" key="1">
    <citation type="submission" date="2020-07" db="EMBL/GenBank/DDBJ databases">
        <title>Multicomponent nature underlies the extraordinary mechanical properties of spider dragline silk.</title>
        <authorList>
            <person name="Kono N."/>
            <person name="Nakamura H."/>
            <person name="Mori M."/>
            <person name="Yoshida Y."/>
            <person name="Ohtoshi R."/>
            <person name="Malay A.D."/>
            <person name="Moran D.A.P."/>
            <person name="Tomita M."/>
            <person name="Numata K."/>
            <person name="Arakawa K."/>
        </authorList>
    </citation>
    <scope>NUCLEOTIDE SEQUENCE</scope>
</reference>
<dbReference type="InterPro" id="IPR036397">
    <property type="entry name" value="RNaseH_sf"/>
</dbReference>
<accession>A0A8X6F9K8</accession>
<keyword evidence="2" id="KW-1185">Reference proteome</keyword>
<sequence>MNYRKVCCQCLLSEHQKKQRMGLSLQHSLHYRDDGGDFLKPTVAGDETWCHHFQPEGKSISIQWRFSYSPIGPKNSKLNSQFGKVMLEKN</sequence>
<dbReference type="AlphaFoldDB" id="A0A8X6F9K8"/>